<reference evidence="8" key="2">
    <citation type="submission" date="2022-06" db="UniProtKB">
        <authorList>
            <consortium name="EnsemblMetazoa"/>
        </authorList>
    </citation>
    <scope>IDENTIFICATION</scope>
</reference>
<dbReference type="InterPro" id="IPR000242">
    <property type="entry name" value="PTP_cat"/>
</dbReference>
<dbReference type="Gene3D" id="3.90.190.10">
    <property type="entry name" value="Protein tyrosine phosphatase superfamily"/>
    <property type="match status" value="1"/>
</dbReference>
<reference evidence="9" key="1">
    <citation type="submission" date="2013-10" db="EMBL/GenBank/DDBJ databases">
        <title>Genome sequencing of Onchocerca volvulus.</title>
        <authorList>
            <person name="Cotton J."/>
            <person name="Tsai J."/>
            <person name="Stanley E."/>
            <person name="Tracey A."/>
            <person name="Holroyd N."/>
            <person name="Lustigman S."/>
            <person name="Berriman M."/>
        </authorList>
    </citation>
    <scope>NUCLEOTIDE SEQUENCE</scope>
</reference>
<evidence type="ECO:0000256" key="3">
    <source>
        <dbReference type="ARBA" id="ARBA00022553"/>
    </source>
</evidence>
<proteinExistence type="predicted"/>
<keyword evidence="9" id="KW-1185">Reference proteome</keyword>
<dbReference type="EC" id="3.1.3.48" evidence="2"/>
<dbReference type="Proteomes" id="UP000024404">
    <property type="component" value="Unassembled WGS sequence"/>
</dbReference>
<keyword evidence="5" id="KW-0904">Protein phosphatase</keyword>
<feature type="domain" description="Tyrosine-protein phosphatase" evidence="7">
    <location>
        <begin position="30"/>
        <end position="138"/>
    </location>
</feature>
<protein>
    <recommendedName>
        <fullName evidence="2">protein-tyrosine-phosphatase</fullName>
        <ecNumber evidence="2">3.1.3.48</ecNumber>
    </recommendedName>
</protein>
<name>A0A8R1TN53_ONCVO</name>
<dbReference type="PANTHER" id="PTHR46047">
    <property type="entry name" value="TYROSINE-PROTEIN PHOSPHATASE NON-RECEPTOR TYPE 61F"/>
    <property type="match status" value="1"/>
</dbReference>
<comment type="subcellular location">
    <subcellularLocation>
        <location evidence="1">Endomembrane system</location>
    </subcellularLocation>
</comment>
<evidence type="ECO:0000256" key="2">
    <source>
        <dbReference type="ARBA" id="ARBA00013064"/>
    </source>
</evidence>
<dbReference type="GO" id="GO:0005634">
    <property type="term" value="C:nucleus"/>
    <property type="evidence" value="ECO:0007669"/>
    <property type="project" value="TreeGrafter"/>
</dbReference>
<evidence type="ECO:0000259" key="7">
    <source>
        <dbReference type="PROSITE" id="PS50055"/>
    </source>
</evidence>
<dbReference type="GO" id="GO:0046426">
    <property type="term" value="P:negative regulation of receptor signaling pathway via JAK-STAT"/>
    <property type="evidence" value="ECO:0007669"/>
    <property type="project" value="TreeGrafter"/>
</dbReference>
<sequence length="138" mass="16025">MKDSISENIAAMPHGFSFLILYGSWKANLRLERTLEVRRTCDLAHKPENVRKNRFENVVIFDHCRIVLPVFGILFPYILAQDPLDEQTCYDFWCMIGEQNSRAVVMLSSESEFTPKSKLSTMQIYFNKSDLIHSMIEG</sequence>
<keyword evidence="3" id="KW-0597">Phosphoprotein</keyword>
<dbReference type="InterPro" id="IPR029021">
    <property type="entry name" value="Prot-tyrosine_phosphatase-like"/>
</dbReference>
<keyword evidence="6" id="KW-0472">Membrane</keyword>
<dbReference type="InterPro" id="IPR051985">
    <property type="entry name" value="NR_tyrosine_phosphatase"/>
</dbReference>
<evidence type="ECO:0000256" key="5">
    <source>
        <dbReference type="ARBA" id="ARBA00022912"/>
    </source>
</evidence>
<evidence type="ECO:0000256" key="1">
    <source>
        <dbReference type="ARBA" id="ARBA00004308"/>
    </source>
</evidence>
<evidence type="ECO:0000313" key="9">
    <source>
        <dbReference type="Proteomes" id="UP000024404"/>
    </source>
</evidence>
<dbReference type="EMBL" id="CMVM020000712">
    <property type="status" value="NOT_ANNOTATED_CDS"/>
    <property type="molecule type" value="Genomic_DNA"/>
</dbReference>
<dbReference type="EnsemblMetazoa" id="OVOC12781.1">
    <property type="protein sequence ID" value="OVOC12781.1"/>
    <property type="gene ID" value="WBGene00249590"/>
</dbReference>
<dbReference type="GO" id="GO:0005737">
    <property type="term" value="C:cytoplasm"/>
    <property type="evidence" value="ECO:0007669"/>
    <property type="project" value="TreeGrafter"/>
</dbReference>
<evidence type="ECO:0000256" key="6">
    <source>
        <dbReference type="ARBA" id="ARBA00023136"/>
    </source>
</evidence>
<dbReference type="GO" id="GO:0004726">
    <property type="term" value="F:non-membrane spanning protein tyrosine phosphatase activity"/>
    <property type="evidence" value="ECO:0007669"/>
    <property type="project" value="TreeGrafter"/>
</dbReference>
<dbReference type="SUPFAM" id="SSF52799">
    <property type="entry name" value="(Phosphotyrosine protein) phosphatases II"/>
    <property type="match status" value="1"/>
</dbReference>
<keyword evidence="4" id="KW-0378">Hydrolase</keyword>
<dbReference type="Pfam" id="PF00102">
    <property type="entry name" value="Y_phosphatase"/>
    <property type="match status" value="1"/>
</dbReference>
<dbReference type="GO" id="GO:0019901">
    <property type="term" value="F:protein kinase binding"/>
    <property type="evidence" value="ECO:0007669"/>
    <property type="project" value="TreeGrafter"/>
</dbReference>
<dbReference type="PROSITE" id="PS50055">
    <property type="entry name" value="TYR_PHOSPHATASE_PTP"/>
    <property type="match status" value="1"/>
</dbReference>
<dbReference type="PANTHER" id="PTHR46047:SF3">
    <property type="entry name" value="TYROSINE-PROTEIN PHOSPHATASE NON-RECEPTOR TYPE 61F"/>
    <property type="match status" value="1"/>
</dbReference>
<dbReference type="AlphaFoldDB" id="A0A8R1TN53"/>
<accession>A0A8R1TN53</accession>
<dbReference type="GO" id="GO:0012505">
    <property type="term" value="C:endomembrane system"/>
    <property type="evidence" value="ECO:0007669"/>
    <property type="project" value="UniProtKB-SubCell"/>
</dbReference>
<evidence type="ECO:0000256" key="4">
    <source>
        <dbReference type="ARBA" id="ARBA00022801"/>
    </source>
</evidence>
<organism evidence="8 9">
    <name type="scientific">Onchocerca volvulus</name>
    <dbReference type="NCBI Taxonomy" id="6282"/>
    <lineage>
        <taxon>Eukaryota</taxon>
        <taxon>Metazoa</taxon>
        <taxon>Ecdysozoa</taxon>
        <taxon>Nematoda</taxon>
        <taxon>Chromadorea</taxon>
        <taxon>Rhabditida</taxon>
        <taxon>Spirurina</taxon>
        <taxon>Spiruromorpha</taxon>
        <taxon>Filarioidea</taxon>
        <taxon>Onchocercidae</taxon>
        <taxon>Onchocerca</taxon>
    </lineage>
</organism>
<dbReference type="GO" id="GO:0070373">
    <property type="term" value="P:negative regulation of ERK1 and ERK2 cascade"/>
    <property type="evidence" value="ECO:0007669"/>
    <property type="project" value="TreeGrafter"/>
</dbReference>
<evidence type="ECO:0000313" key="8">
    <source>
        <dbReference type="EnsemblMetazoa" id="OVOC12781.1"/>
    </source>
</evidence>